<evidence type="ECO:0000256" key="6">
    <source>
        <dbReference type="ARBA" id="ARBA00024338"/>
    </source>
</evidence>
<keyword evidence="4 7" id="KW-1133">Transmembrane helix</keyword>
<dbReference type="EMBL" id="LGRX02034828">
    <property type="protein sequence ID" value="KAK3236826.1"/>
    <property type="molecule type" value="Genomic_DNA"/>
</dbReference>
<dbReference type="Gene3D" id="1.20.1250.20">
    <property type="entry name" value="MFS general substrate transporter like domains"/>
    <property type="match status" value="1"/>
</dbReference>
<feature type="transmembrane region" description="Helical" evidence="7">
    <location>
        <begin position="66"/>
        <end position="88"/>
    </location>
</feature>
<evidence type="ECO:0000313" key="9">
    <source>
        <dbReference type="Proteomes" id="UP001190700"/>
    </source>
</evidence>
<keyword evidence="9" id="KW-1185">Reference proteome</keyword>
<evidence type="ECO:0000256" key="5">
    <source>
        <dbReference type="ARBA" id="ARBA00023136"/>
    </source>
</evidence>
<dbReference type="GO" id="GO:0022857">
    <property type="term" value="F:transmembrane transporter activity"/>
    <property type="evidence" value="ECO:0007669"/>
    <property type="project" value="InterPro"/>
</dbReference>
<dbReference type="Proteomes" id="UP001190700">
    <property type="component" value="Unassembled WGS sequence"/>
</dbReference>
<evidence type="ECO:0000256" key="7">
    <source>
        <dbReference type="SAM" id="Phobius"/>
    </source>
</evidence>
<evidence type="ECO:0000256" key="4">
    <source>
        <dbReference type="ARBA" id="ARBA00022989"/>
    </source>
</evidence>
<protein>
    <submittedName>
        <fullName evidence="8">Uncharacterized protein</fullName>
    </submittedName>
</protein>
<dbReference type="GO" id="GO:0016020">
    <property type="term" value="C:membrane"/>
    <property type="evidence" value="ECO:0007669"/>
    <property type="project" value="UniProtKB-SubCell"/>
</dbReference>
<gene>
    <name evidence="8" type="ORF">CYMTET_53060</name>
</gene>
<proteinExistence type="inferred from homology"/>
<dbReference type="InterPro" id="IPR036259">
    <property type="entry name" value="MFS_trans_sf"/>
</dbReference>
<organism evidence="8 9">
    <name type="scientific">Cymbomonas tetramitiformis</name>
    <dbReference type="NCBI Taxonomy" id="36881"/>
    <lineage>
        <taxon>Eukaryota</taxon>
        <taxon>Viridiplantae</taxon>
        <taxon>Chlorophyta</taxon>
        <taxon>Pyramimonadophyceae</taxon>
        <taxon>Pyramimonadales</taxon>
        <taxon>Pyramimonadaceae</taxon>
        <taxon>Cymbomonas</taxon>
    </lineage>
</organism>
<feature type="transmembrane region" description="Helical" evidence="7">
    <location>
        <begin position="94"/>
        <end position="112"/>
    </location>
</feature>
<evidence type="ECO:0000256" key="3">
    <source>
        <dbReference type="ARBA" id="ARBA00022692"/>
    </source>
</evidence>
<dbReference type="InterPro" id="IPR011701">
    <property type="entry name" value="MFS"/>
</dbReference>
<keyword evidence="2" id="KW-0813">Transport</keyword>
<dbReference type="AlphaFoldDB" id="A0AAE0EQF5"/>
<name>A0AAE0EQF5_9CHLO</name>
<accession>A0AAE0EQF5</accession>
<evidence type="ECO:0000313" key="8">
    <source>
        <dbReference type="EMBL" id="KAK3236826.1"/>
    </source>
</evidence>
<reference evidence="8 9" key="1">
    <citation type="journal article" date="2015" name="Genome Biol. Evol.">
        <title>Comparative Genomics of a Bacterivorous Green Alga Reveals Evolutionary Causalities and Consequences of Phago-Mixotrophic Mode of Nutrition.</title>
        <authorList>
            <person name="Burns J.A."/>
            <person name="Paasch A."/>
            <person name="Narechania A."/>
            <person name="Kim E."/>
        </authorList>
    </citation>
    <scope>NUCLEOTIDE SEQUENCE [LARGE SCALE GENOMIC DNA]</scope>
    <source>
        <strain evidence="8 9">PLY_AMNH</strain>
    </source>
</reference>
<dbReference type="InterPro" id="IPR044770">
    <property type="entry name" value="MFS_spinster-like"/>
</dbReference>
<dbReference type="PANTHER" id="PTHR23505">
    <property type="entry name" value="SPINSTER"/>
    <property type="match status" value="1"/>
</dbReference>
<dbReference type="Pfam" id="PF07690">
    <property type="entry name" value="MFS_1"/>
    <property type="match status" value="1"/>
</dbReference>
<evidence type="ECO:0000256" key="1">
    <source>
        <dbReference type="ARBA" id="ARBA00004141"/>
    </source>
</evidence>
<sequence>MAVRLDALMATGLGGSMTVRNARVFGADDARGDVGWVDGRLLDAGALPLMFSILGDLFAPEQRNTMAAIIGTASGLGLIVGQVLAGALSPDWRLPFLIVSVPTMFIGLVTFLSTQEPSRGAAEEALQMMQKAGLEYHTKINFSRLQDILHIPTNLLIFLQAIPGCIPWGMLNTYFNDFMAQDHPDASIASIPVGLWLVERIEAVVQIWGGLGSLL</sequence>
<comment type="similarity">
    <text evidence="6">Belongs to the major facilitator superfamily. Spinster (TC 2.A.1.49) family.</text>
</comment>
<keyword evidence="3 7" id="KW-0812">Transmembrane</keyword>
<keyword evidence="5 7" id="KW-0472">Membrane</keyword>
<comment type="caution">
    <text evidence="8">The sequence shown here is derived from an EMBL/GenBank/DDBJ whole genome shotgun (WGS) entry which is preliminary data.</text>
</comment>
<evidence type="ECO:0000256" key="2">
    <source>
        <dbReference type="ARBA" id="ARBA00022448"/>
    </source>
</evidence>
<dbReference type="PANTHER" id="PTHR23505:SF79">
    <property type="entry name" value="PROTEIN SPINSTER"/>
    <property type="match status" value="1"/>
</dbReference>
<comment type="subcellular location">
    <subcellularLocation>
        <location evidence="1">Membrane</location>
        <topology evidence="1">Multi-pass membrane protein</topology>
    </subcellularLocation>
</comment>
<dbReference type="SUPFAM" id="SSF103473">
    <property type="entry name" value="MFS general substrate transporter"/>
    <property type="match status" value="1"/>
</dbReference>